<comment type="caution">
    <text evidence="3">The sequence shown here is derived from an EMBL/GenBank/DDBJ whole genome shotgun (WGS) entry which is preliminary data.</text>
</comment>
<evidence type="ECO:0000313" key="3">
    <source>
        <dbReference type="EMBL" id="KAJ3093320.1"/>
    </source>
</evidence>
<comment type="subcellular location">
    <subcellularLocation>
        <location evidence="1">Nucleus</location>
    </subcellularLocation>
</comment>
<keyword evidence="1" id="KW-0539">Nucleus</keyword>
<organism evidence="3 4">
    <name type="scientific">Physocladia obscura</name>
    <dbReference type="NCBI Taxonomy" id="109957"/>
    <lineage>
        <taxon>Eukaryota</taxon>
        <taxon>Fungi</taxon>
        <taxon>Fungi incertae sedis</taxon>
        <taxon>Chytridiomycota</taxon>
        <taxon>Chytridiomycota incertae sedis</taxon>
        <taxon>Chytridiomycetes</taxon>
        <taxon>Chytridiales</taxon>
        <taxon>Chytriomycetaceae</taxon>
        <taxon>Physocladia</taxon>
    </lineage>
</organism>
<feature type="compositionally biased region" description="Gly residues" evidence="2">
    <location>
        <begin position="102"/>
        <end position="113"/>
    </location>
</feature>
<dbReference type="PANTHER" id="PTHR12096">
    <property type="entry name" value="NUCLEAR PROTEIN SKIP-RELATED"/>
    <property type="match status" value="1"/>
</dbReference>
<reference evidence="3" key="1">
    <citation type="submission" date="2020-05" db="EMBL/GenBank/DDBJ databases">
        <title>Phylogenomic resolution of chytrid fungi.</title>
        <authorList>
            <person name="Stajich J.E."/>
            <person name="Amses K."/>
            <person name="Simmons R."/>
            <person name="Seto K."/>
            <person name="Myers J."/>
            <person name="Bonds A."/>
            <person name="Quandt C.A."/>
            <person name="Barry K."/>
            <person name="Liu P."/>
            <person name="Grigoriev I."/>
            <person name="Longcore J.E."/>
            <person name="James T.Y."/>
        </authorList>
    </citation>
    <scope>NUCLEOTIDE SEQUENCE</scope>
    <source>
        <strain evidence="3">JEL0513</strain>
    </source>
</reference>
<keyword evidence="1" id="KW-0507">mRNA processing</keyword>
<dbReference type="InterPro" id="IPR017862">
    <property type="entry name" value="SKI-int_prot_SKIP"/>
</dbReference>
<evidence type="ECO:0000256" key="2">
    <source>
        <dbReference type="SAM" id="MobiDB-lite"/>
    </source>
</evidence>
<sequence>SERDISEKIALGLTQPSASRESQFDQRLFNQSSGMSSGFGAEDTYNLYDKPLFSGSSAAAIYRPKKALDEHQDAIPGVRTDRIERIVDGASMSRGPHKGFQGTEGGSAGGSGRDGPVQFEREEEDVFGIDEFMSTAKRGRDELSFHLVEYDSQTNNSLKKNNSDDG</sequence>
<accession>A0AAD5SQ88</accession>
<evidence type="ECO:0000256" key="1">
    <source>
        <dbReference type="RuleBase" id="RU367140"/>
    </source>
</evidence>
<keyword evidence="1" id="KW-0747">Spliceosome</keyword>
<keyword evidence="4" id="KW-1185">Reference proteome</keyword>
<dbReference type="AlphaFoldDB" id="A0AAD5SQ88"/>
<comment type="similarity">
    <text evidence="1">Belongs to the SNW family.</text>
</comment>
<feature type="non-terminal residue" evidence="3">
    <location>
        <position position="1"/>
    </location>
</feature>
<proteinExistence type="inferred from homology"/>
<name>A0AAD5SQ88_9FUNG</name>
<dbReference type="GO" id="GO:0005681">
    <property type="term" value="C:spliceosomal complex"/>
    <property type="evidence" value="ECO:0007669"/>
    <property type="project" value="UniProtKB-UniRule"/>
</dbReference>
<comment type="function">
    <text evidence="1">Involved in pre-mRNA splicing.</text>
</comment>
<dbReference type="Proteomes" id="UP001211907">
    <property type="component" value="Unassembled WGS sequence"/>
</dbReference>
<feature type="region of interest" description="Disordered" evidence="2">
    <location>
        <begin position="1"/>
        <end position="23"/>
    </location>
</feature>
<dbReference type="GO" id="GO:0000398">
    <property type="term" value="P:mRNA splicing, via spliceosome"/>
    <property type="evidence" value="ECO:0007669"/>
    <property type="project" value="InterPro"/>
</dbReference>
<evidence type="ECO:0000313" key="4">
    <source>
        <dbReference type="Proteomes" id="UP001211907"/>
    </source>
</evidence>
<gene>
    <name evidence="3" type="primary">SNW1_2</name>
    <name evidence="3" type="ORF">HK100_006681</name>
</gene>
<keyword evidence="1" id="KW-0508">mRNA splicing</keyword>
<protein>
    <recommendedName>
        <fullName evidence="1">Pre-mRNA-processing protein 45</fullName>
    </recommendedName>
</protein>
<dbReference type="EMBL" id="JADGJH010003108">
    <property type="protein sequence ID" value="KAJ3093320.1"/>
    <property type="molecule type" value="Genomic_DNA"/>
</dbReference>
<comment type="subunit">
    <text evidence="1">Associated with the spliceosome.</text>
</comment>
<feature type="region of interest" description="Disordered" evidence="2">
    <location>
        <begin position="89"/>
        <end position="123"/>
    </location>
</feature>